<dbReference type="InterPro" id="IPR016169">
    <property type="entry name" value="FAD-bd_PCMH_sub2"/>
</dbReference>
<dbReference type="KEGG" id="htl:HPTL_0200"/>
<dbReference type="InterPro" id="IPR036318">
    <property type="entry name" value="FAD-bd_PCMH-like_sf"/>
</dbReference>
<dbReference type="GO" id="GO:0071949">
    <property type="term" value="F:FAD binding"/>
    <property type="evidence" value="ECO:0007669"/>
    <property type="project" value="InterPro"/>
</dbReference>
<dbReference type="Proteomes" id="UP000262004">
    <property type="component" value="Chromosome"/>
</dbReference>
<dbReference type="EMBL" id="AP018558">
    <property type="protein sequence ID" value="BBD76470.1"/>
    <property type="molecule type" value="Genomic_DNA"/>
</dbReference>
<sequence length="360" mass="39292">MTDETQQRIISEWQERLHTARERRQPVRIRGGGSKTHLPWCGIPDDALVIDTRALRGVERYEPTELVVTVRGGTPLAEVEALLAERNQWLPFAPPRFHAGTTIGGVVASGLSGPTRLGHGTVRDAVLGIRLLDGRGRVLRFGGEVMKNVAGYDVSRLLVGSWGTLGVLLSVSLKVSPVPPASATRRFAMTAVEASRQLNRWAGQPLPLSAALWADGTLWVQLRGARAAVEEAGVQLGGEAVADDEADALWQRVRDHHEALWTVSDGMVLWRLAVPPTAPITEVGARFWFEGTGGIRWVVAPPDWDGFAYAAQLGGWAWRWQGAASRWMNARPETVAAIEARVRDVFDPDRLFGDGPFGEG</sequence>
<dbReference type="AlphaFoldDB" id="A0A2Z6DVK2"/>
<dbReference type="RefSeq" id="WP_119334309.1">
    <property type="nucleotide sequence ID" value="NZ_AP018558.1"/>
</dbReference>
<keyword evidence="5" id="KW-1185">Reference proteome</keyword>
<keyword evidence="1" id="KW-0285">Flavoprotein</keyword>
<feature type="domain" description="FAD-binding PCMH-type" evidence="3">
    <location>
        <begin position="1"/>
        <end position="178"/>
    </location>
</feature>
<gene>
    <name evidence="4" type="ORF">HPTL_0200</name>
</gene>
<dbReference type="Pfam" id="PF01565">
    <property type="entry name" value="FAD_binding_4"/>
    <property type="match status" value="1"/>
</dbReference>
<reference evidence="4 5" key="1">
    <citation type="submission" date="2018-04" db="EMBL/GenBank/DDBJ databases">
        <title>Complete genome sequence of Hydrogenophilus thermoluteolus TH-1.</title>
        <authorList>
            <person name="Arai H."/>
        </authorList>
    </citation>
    <scope>NUCLEOTIDE SEQUENCE [LARGE SCALE GENOMIC DNA]</scope>
    <source>
        <strain evidence="4 5">TH-1</strain>
    </source>
</reference>
<dbReference type="PANTHER" id="PTHR11748:SF103">
    <property type="entry name" value="GLYCOLATE OXIDASE SUBUNIT GLCE"/>
    <property type="match status" value="1"/>
</dbReference>
<dbReference type="PROSITE" id="PS51387">
    <property type="entry name" value="FAD_PCMH"/>
    <property type="match status" value="1"/>
</dbReference>
<evidence type="ECO:0000256" key="1">
    <source>
        <dbReference type="ARBA" id="ARBA00022630"/>
    </source>
</evidence>
<accession>A0A2Z6DVK2</accession>
<evidence type="ECO:0000256" key="2">
    <source>
        <dbReference type="ARBA" id="ARBA00022827"/>
    </source>
</evidence>
<dbReference type="InterPro" id="IPR006094">
    <property type="entry name" value="Oxid_FAD_bind_N"/>
</dbReference>
<evidence type="ECO:0000313" key="5">
    <source>
        <dbReference type="Proteomes" id="UP000262004"/>
    </source>
</evidence>
<keyword evidence="2" id="KW-0274">FAD</keyword>
<evidence type="ECO:0000259" key="3">
    <source>
        <dbReference type="PROSITE" id="PS51387"/>
    </source>
</evidence>
<dbReference type="PANTHER" id="PTHR11748">
    <property type="entry name" value="D-LACTATE DEHYDROGENASE"/>
    <property type="match status" value="1"/>
</dbReference>
<evidence type="ECO:0000313" key="4">
    <source>
        <dbReference type="EMBL" id="BBD76470.1"/>
    </source>
</evidence>
<dbReference type="SUPFAM" id="SSF56176">
    <property type="entry name" value="FAD-binding/transporter-associated domain-like"/>
    <property type="match status" value="1"/>
</dbReference>
<organism evidence="4 5">
    <name type="scientific">Hydrogenophilus thermoluteolus</name>
    <name type="common">Pseudomonas hydrogenothermophila</name>
    <dbReference type="NCBI Taxonomy" id="297"/>
    <lineage>
        <taxon>Bacteria</taxon>
        <taxon>Pseudomonadati</taxon>
        <taxon>Pseudomonadota</taxon>
        <taxon>Hydrogenophilia</taxon>
        <taxon>Hydrogenophilales</taxon>
        <taxon>Hydrogenophilaceae</taxon>
        <taxon>Hydrogenophilus</taxon>
    </lineage>
</organism>
<dbReference type="InterPro" id="IPR016164">
    <property type="entry name" value="FAD-linked_Oxase-like_C"/>
</dbReference>
<protein>
    <submittedName>
        <fullName evidence="4">Glycolate oxidase FAD binding subunit</fullName>
    </submittedName>
</protein>
<dbReference type="GO" id="GO:0003824">
    <property type="term" value="F:catalytic activity"/>
    <property type="evidence" value="ECO:0007669"/>
    <property type="project" value="InterPro"/>
</dbReference>
<dbReference type="InterPro" id="IPR016166">
    <property type="entry name" value="FAD-bd_PCMH"/>
</dbReference>
<dbReference type="NCBIfam" id="NF008439">
    <property type="entry name" value="PRK11282.1"/>
    <property type="match status" value="1"/>
</dbReference>
<dbReference type="SUPFAM" id="SSF55103">
    <property type="entry name" value="FAD-linked oxidases, C-terminal domain"/>
    <property type="match status" value="1"/>
</dbReference>
<dbReference type="Gene3D" id="3.30.465.10">
    <property type="match status" value="1"/>
</dbReference>
<dbReference type="OrthoDB" id="9811557at2"/>
<proteinExistence type="predicted"/>
<name>A0A2Z6DVK2_HYDTE</name>